<evidence type="ECO:0000313" key="2">
    <source>
        <dbReference type="Proteomes" id="UP000019202"/>
    </source>
</evidence>
<reference evidence="1" key="1">
    <citation type="submission" date="2013-11" db="EMBL/GenBank/DDBJ databases">
        <title>Draft genome sequence and annotation of the entomopathogenic bacteria, Xenorhabdus cabanillasi strain JM26 and Xenorhabdus szentirmai strain DSM 16338.</title>
        <authorList>
            <person name="Gualtieri M."/>
            <person name="Ogier J.C."/>
            <person name="Pages S."/>
            <person name="Givaudan A."/>
            <person name="Gaudriault S."/>
        </authorList>
    </citation>
    <scope>NUCLEOTIDE SEQUENCE [LARGE SCALE GENOMIC DNA]</scope>
    <source>
        <strain evidence="1">DSM 16338</strain>
    </source>
</reference>
<keyword evidence="2" id="KW-1185">Reference proteome</keyword>
<comment type="caution">
    <text evidence="1">The sequence shown here is derived from an EMBL/GenBank/DDBJ whole genome shotgun (WGS) entry which is preliminary data.</text>
</comment>
<dbReference type="EMBL" id="CBXF010000143">
    <property type="protein sequence ID" value="CDL85547.1"/>
    <property type="molecule type" value="Genomic_DNA"/>
</dbReference>
<accession>W1J462</accession>
<protein>
    <submittedName>
        <fullName evidence="1">Uncharacterized protein</fullName>
    </submittedName>
</protein>
<name>W1J462_9GAMM</name>
<sequence length="38" mass="4709">MKKSFISCYYQKNKRNDKLLMTDNNLHEHFLTNKKYTL</sequence>
<dbReference type="AlphaFoldDB" id="W1J462"/>
<dbReference type="Proteomes" id="UP000019202">
    <property type="component" value="Unassembled WGS sequence"/>
</dbReference>
<proteinExistence type="predicted"/>
<organism evidence="1 2">
    <name type="scientific">Xenorhabdus szentirmaii DSM 16338</name>
    <dbReference type="NCBI Taxonomy" id="1427518"/>
    <lineage>
        <taxon>Bacteria</taxon>
        <taxon>Pseudomonadati</taxon>
        <taxon>Pseudomonadota</taxon>
        <taxon>Gammaproteobacteria</taxon>
        <taxon>Enterobacterales</taxon>
        <taxon>Morganellaceae</taxon>
        <taxon>Xenorhabdus</taxon>
    </lineage>
</organism>
<evidence type="ECO:0000313" key="1">
    <source>
        <dbReference type="EMBL" id="CDL85547.1"/>
    </source>
</evidence>
<gene>
    <name evidence="1" type="ORF">XSR1_80047</name>
</gene>